<name>A0A9X2RYU6_STRMQ</name>
<dbReference type="RefSeq" id="WP_257636066.1">
    <property type="nucleotide sequence ID" value="NZ_JANIIC010000099.1"/>
</dbReference>
<evidence type="ECO:0000313" key="3">
    <source>
        <dbReference type="Proteomes" id="UP001142400"/>
    </source>
</evidence>
<proteinExistence type="predicted"/>
<dbReference type="Proteomes" id="UP001142400">
    <property type="component" value="Unassembled WGS sequence"/>
</dbReference>
<sequence>MSRDMWARFEAYYDVIYAPEVRTAAKALGCKGGWMAYFALRAAPLGAASPDVVTAAFFNFHPEMVARALPDAWTVATPDRYLDSRLEVVDAALHRMLGTDVRDLTEAASLATTAAQLAPTGGRVLGAANQALLTPSEPHLALWQACSTLRESRGDGHVAALVAVDLSPCEALVLFTADKGLDPAFMRQMRGWSEEEWRDAEASLTDRGLISDVLTPAGRGLREEIERMTDAAAARPWRALGSDGTARLRELLTPIALRISDQNEGMRTNPMGFDADQELQPQPAGHVDGG</sequence>
<dbReference type="Pfam" id="PF21863">
    <property type="entry name" value="HTH_67"/>
    <property type="match status" value="1"/>
</dbReference>
<comment type="caution">
    <text evidence="2">The sequence shown here is derived from an EMBL/GenBank/DDBJ whole genome shotgun (WGS) entry which is preliminary data.</text>
</comment>
<dbReference type="InterPro" id="IPR054058">
    <property type="entry name" value="HTH_67"/>
</dbReference>
<organism evidence="2 3">
    <name type="scientific">Streptomyces malaysiensis subsp. samsunensis</name>
    <dbReference type="NCBI Taxonomy" id="459658"/>
    <lineage>
        <taxon>Bacteria</taxon>
        <taxon>Bacillati</taxon>
        <taxon>Actinomycetota</taxon>
        <taxon>Actinomycetes</taxon>
        <taxon>Kitasatosporales</taxon>
        <taxon>Streptomycetaceae</taxon>
        <taxon>Streptomyces</taxon>
        <taxon>Streptomyces violaceusniger group</taxon>
    </lineage>
</organism>
<accession>A0A9X2RYU6</accession>
<dbReference type="NCBIfam" id="NF047719">
    <property type="entry name" value="SCO6745_fam_HTH"/>
    <property type="match status" value="1"/>
</dbReference>
<protein>
    <recommendedName>
        <fullName evidence="4">SalK</fullName>
    </recommendedName>
</protein>
<reference evidence="2" key="1">
    <citation type="submission" date="2022-06" db="EMBL/GenBank/DDBJ databases">
        <title>WGS of actinobacteria.</title>
        <authorList>
            <person name="Thawai C."/>
        </authorList>
    </citation>
    <scope>NUCLEOTIDE SEQUENCE</scope>
    <source>
        <strain evidence="2">DSM 42010</strain>
    </source>
</reference>
<gene>
    <name evidence="2" type="ORF">NQU54_44925</name>
</gene>
<dbReference type="AlphaFoldDB" id="A0A9X2RYU6"/>
<evidence type="ECO:0000256" key="1">
    <source>
        <dbReference type="SAM" id="MobiDB-lite"/>
    </source>
</evidence>
<evidence type="ECO:0000313" key="2">
    <source>
        <dbReference type="EMBL" id="MCQ8835976.1"/>
    </source>
</evidence>
<keyword evidence="3" id="KW-1185">Reference proteome</keyword>
<dbReference type="EMBL" id="JANIIC010000099">
    <property type="protein sequence ID" value="MCQ8835976.1"/>
    <property type="molecule type" value="Genomic_DNA"/>
</dbReference>
<feature type="region of interest" description="Disordered" evidence="1">
    <location>
        <begin position="264"/>
        <end position="290"/>
    </location>
</feature>
<evidence type="ECO:0008006" key="4">
    <source>
        <dbReference type="Google" id="ProtNLM"/>
    </source>
</evidence>